<dbReference type="Proteomes" id="UP000294498">
    <property type="component" value="Unassembled WGS sequence"/>
</dbReference>
<evidence type="ECO:0000313" key="2">
    <source>
        <dbReference type="Proteomes" id="UP000294498"/>
    </source>
</evidence>
<evidence type="ECO:0000313" key="1">
    <source>
        <dbReference type="EMBL" id="TDX01701.1"/>
    </source>
</evidence>
<dbReference type="Pfam" id="PF05258">
    <property type="entry name" value="DciA"/>
    <property type="match status" value="1"/>
</dbReference>
<dbReference type="InterPro" id="IPR007922">
    <property type="entry name" value="DciA-like"/>
</dbReference>
<comment type="caution">
    <text evidence="1">The sequence shown here is derived from an EMBL/GenBank/DDBJ whole genome shotgun (WGS) entry which is preliminary data.</text>
</comment>
<proteinExistence type="predicted"/>
<reference evidence="1 2" key="1">
    <citation type="submission" date="2019-03" db="EMBL/GenBank/DDBJ databases">
        <title>Genomic Encyclopedia of Type Strains, Phase IV (KMG-IV): sequencing the most valuable type-strain genomes for metagenomic binning, comparative biology and taxonomic classification.</title>
        <authorList>
            <person name="Goeker M."/>
        </authorList>
    </citation>
    <scope>NUCLEOTIDE SEQUENCE [LARGE SCALE GENOMIC DNA]</scope>
    <source>
        <strain evidence="1 2">DSM 100059</strain>
    </source>
</reference>
<accession>A0A4R8DWW2</accession>
<name>A0A4R8DWW2_9BACT</name>
<dbReference type="AlphaFoldDB" id="A0A4R8DWW2"/>
<keyword evidence="2" id="KW-1185">Reference proteome</keyword>
<dbReference type="PANTHER" id="PTHR36456:SF1">
    <property type="entry name" value="UPF0232 PROTEIN SCO3875"/>
    <property type="match status" value="1"/>
</dbReference>
<gene>
    <name evidence="1" type="ORF">EDB95_2743</name>
</gene>
<organism evidence="1 2">
    <name type="scientific">Dinghuibacter silviterrae</name>
    <dbReference type="NCBI Taxonomy" id="1539049"/>
    <lineage>
        <taxon>Bacteria</taxon>
        <taxon>Pseudomonadati</taxon>
        <taxon>Bacteroidota</taxon>
        <taxon>Chitinophagia</taxon>
        <taxon>Chitinophagales</taxon>
        <taxon>Chitinophagaceae</taxon>
        <taxon>Dinghuibacter</taxon>
    </lineage>
</organism>
<sequence>MERPRIFTGMGEYSMQHALQAFLNNSRLKYDIQALQITAVWEELMGKTVSKYTEKLELVKGTLFITTSIAPLKQELSYQKDLIAGRVNEKLGDFVVRDVVIR</sequence>
<dbReference type="EMBL" id="SODV01000001">
    <property type="protein sequence ID" value="TDX01701.1"/>
    <property type="molecule type" value="Genomic_DNA"/>
</dbReference>
<dbReference type="PANTHER" id="PTHR36456">
    <property type="entry name" value="UPF0232 PROTEIN SCO3875"/>
    <property type="match status" value="1"/>
</dbReference>
<protein>
    <submittedName>
        <fullName evidence="1">Uncharacterized protein DUF721</fullName>
    </submittedName>
</protein>